<dbReference type="Proteomes" id="UP001059596">
    <property type="component" value="Unassembled WGS sequence"/>
</dbReference>
<organism evidence="1 2">
    <name type="scientific">Drosophila gunungcola</name>
    <name type="common">fruit fly</name>
    <dbReference type="NCBI Taxonomy" id="103775"/>
    <lineage>
        <taxon>Eukaryota</taxon>
        <taxon>Metazoa</taxon>
        <taxon>Ecdysozoa</taxon>
        <taxon>Arthropoda</taxon>
        <taxon>Hexapoda</taxon>
        <taxon>Insecta</taxon>
        <taxon>Pterygota</taxon>
        <taxon>Neoptera</taxon>
        <taxon>Endopterygota</taxon>
        <taxon>Diptera</taxon>
        <taxon>Brachycera</taxon>
        <taxon>Muscomorpha</taxon>
        <taxon>Ephydroidea</taxon>
        <taxon>Drosophilidae</taxon>
        <taxon>Drosophila</taxon>
        <taxon>Sophophora</taxon>
    </lineage>
</organism>
<sequence>MSRVQKSAGSQHSPGGMVSYGSGIVFGGNVYPVLVDGVPMQPPMGAHQAAAQQRLQMQQRPMQIPPQKPIVSQRAHPTSHAPAGTYMTKQVQQSPLCHPGDVRMQQQQYHNFAMMQQLQVQLLQQRQQMQMAMGHPYSHYGQYNLQLQRNAGGDSGGWNGYAMMQPSDVNKPYSFSD</sequence>
<dbReference type="AlphaFoldDB" id="A0A9Q0BTK6"/>
<gene>
    <name evidence="1" type="ORF">M5D96_004653</name>
</gene>
<proteinExistence type="predicted"/>
<keyword evidence="2" id="KW-1185">Reference proteome</keyword>
<name>A0A9Q0BTK6_9MUSC</name>
<evidence type="ECO:0000313" key="1">
    <source>
        <dbReference type="EMBL" id="KAI8043324.1"/>
    </source>
</evidence>
<evidence type="ECO:0000313" key="2">
    <source>
        <dbReference type="Proteomes" id="UP001059596"/>
    </source>
</evidence>
<reference evidence="1" key="1">
    <citation type="journal article" date="2023" name="Genome Biol. Evol.">
        <title>Long-read-based Genome Assembly of Drosophila gunungcola Reveals Fewer Chemosensory Genes in Flower-breeding Species.</title>
        <authorList>
            <person name="Negi A."/>
            <person name="Liao B.Y."/>
            <person name="Yeh S.D."/>
        </authorList>
    </citation>
    <scope>NUCLEOTIDE SEQUENCE</scope>
    <source>
        <strain evidence="1">Sukarami</strain>
    </source>
</reference>
<dbReference type="OrthoDB" id="7871816at2759"/>
<protein>
    <submittedName>
        <fullName evidence="1">Uncharacterized protein</fullName>
    </submittedName>
</protein>
<dbReference type="EMBL" id="JAMKOV010000002">
    <property type="protein sequence ID" value="KAI8043324.1"/>
    <property type="molecule type" value="Genomic_DNA"/>
</dbReference>
<accession>A0A9Q0BTK6</accession>
<comment type="caution">
    <text evidence="1">The sequence shown here is derived from an EMBL/GenBank/DDBJ whole genome shotgun (WGS) entry which is preliminary data.</text>
</comment>